<evidence type="ECO:0000259" key="10">
    <source>
        <dbReference type="PROSITE" id="PS51371"/>
    </source>
</evidence>
<keyword evidence="6 9" id="KW-1133">Transmembrane helix</keyword>
<dbReference type="Pfam" id="PF03448">
    <property type="entry name" value="MgtE_N"/>
    <property type="match status" value="1"/>
</dbReference>
<evidence type="ECO:0000313" key="11">
    <source>
        <dbReference type="EMBL" id="MBC2604223.1"/>
    </source>
</evidence>
<feature type="domain" description="CBS" evidence="10">
    <location>
        <begin position="139"/>
        <end position="202"/>
    </location>
</feature>
<dbReference type="InterPro" id="IPR006668">
    <property type="entry name" value="Mg_transptr_MgtE_intracell_dom"/>
</dbReference>
<dbReference type="InterPro" id="IPR000644">
    <property type="entry name" value="CBS_dom"/>
</dbReference>
<evidence type="ECO:0000256" key="3">
    <source>
        <dbReference type="ARBA" id="ARBA00022448"/>
    </source>
</evidence>
<organism evidence="11 12">
    <name type="scientific">Puniceicoccus vermicola</name>
    <dbReference type="NCBI Taxonomy" id="388746"/>
    <lineage>
        <taxon>Bacteria</taxon>
        <taxon>Pseudomonadati</taxon>
        <taxon>Verrucomicrobiota</taxon>
        <taxon>Opitutia</taxon>
        <taxon>Puniceicoccales</taxon>
        <taxon>Puniceicoccaceae</taxon>
        <taxon>Puniceicoccus</taxon>
    </lineage>
</organism>
<dbReference type="SMART" id="SM00924">
    <property type="entry name" value="MgtE_N"/>
    <property type="match status" value="1"/>
</dbReference>
<gene>
    <name evidence="11" type="primary">mgtE</name>
    <name evidence="11" type="ORF">H5P30_20780</name>
</gene>
<comment type="caution">
    <text evidence="9">Lacks conserved residue(s) required for the propagation of feature annotation.</text>
</comment>
<dbReference type="Proteomes" id="UP000525652">
    <property type="component" value="Unassembled WGS sequence"/>
</dbReference>
<evidence type="ECO:0000256" key="5">
    <source>
        <dbReference type="ARBA" id="ARBA00022842"/>
    </source>
</evidence>
<sequence length="453" mass="49730">MEAKVVEFDLGRVEAILGAEDRAGAEEYLRELPTSERARLLSRMDGDSREHLIGLLDAEFAADLIQGLGETQSIEILESVDADLAAKVVDHVPSDEQADLLSGCDEEVAEKILAAMSPEEAVDARELMRYEWDTAGGMMITEYLAYRETATVREVAEDMRSNRDKYANFDIQYVYVTGENQRLLGVLRLRDLVLARQDDTVVSLMIQNPISVEVTAGLHDLYHFFMEHHFLGLPVVDLNGALIGVLQRSDVEESMSEEATENYLKVSGLQGNEELRSMPLMTRSRRRLSWLSINIVLNVIAASVIAVNQDVLEKVIALAVFLPIISDMSGCSGNQAVGVSVRELTLGLVKPKEVRRVFLKELGVGLVNGFVLGLLVAVAGTIWQNGWFGLVVGTALMLNTIVAVLIGGLVPLILKGFKMDPALASGPILTTITDMCGFFFVLFFAGTLLERLV</sequence>
<dbReference type="InterPro" id="IPR038076">
    <property type="entry name" value="MgtE_N_sf"/>
</dbReference>
<dbReference type="Pfam" id="PF01769">
    <property type="entry name" value="MgtE"/>
    <property type="match status" value="1"/>
</dbReference>
<dbReference type="RefSeq" id="WP_185694833.1">
    <property type="nucleotide sequence ID" value="NZ_JACHVA010000139.1"/>
</dbReference>
<evidence type="ECO:0000256" key="1">
    <source>
        <dbReference type="ARBA" id="ARBA00004141"/>
    </source>
</evidence>
<dbReference type="SUPFAM" id="SSF54631">
    <property type="entry name" value="CBS-domain pair"/>
    <property type="match status" value="1"/>
</dbReference>
<keyword evidence="8" id="KW-0129">CBS domain</keyword>
<dbReference type="CDD" id="cd04606">
    <property type="entry name" value="CBS_pair_Mg_transporter"/>
    <property type="match status" value="1"/>
</dbReference>
<dbReference type="Gene3D" id="3.10.580.10">
    <property type="entry name" value="CBS-domain"/>
    <property type="match status" value="1"/>
</dbReference>
<protein>
    <recommendedName>
        <fullName evidence="9">Magnesium transporter MgtE</fullName>
    </recommendedName>
</protein>
<comment type="function">
    <text evidence="9">Acts as a magnesium transporter.</text>
</comment>
<dbReference type="EMBL" id="JACHVA010000139">
    <property type="protein sequence ID" value="MBC2604223.1"/>
    <property type="molecule type" value="Genomic_DNA"/>
</dbReference>
<keyword evidence="7 9" id="KW-0472">Membrane</keyword>
<evidence type="ECO:0000256" key="4">
    <source>
        <dbReference type="ARBA" id="ARBA00022692"/>
    </source>
</evidence>
<dbReference type="InterPro" id="IPR006669">
    <property type="entry name" value="MgtE_transporter"/>
</dbReference>
<keyword evidence="3 9" id="KW-0813">Transport</keyword>
<dbReference type="Gene3D" id="1.25.60.10">
    <property type="entry name" value="MgtE N-terminal domain-like"/>
    <property type="match status" value="1"/>
</dbReference>
<name>A0A7X1B250_9BACT</name>
<evidence type="ECO:0000256" key="2">
    <source>
        <dbReference type="ARBA" id="ARBA00009749"/>
    </source>
</evidence>
<feature type="transmembrane region" description="Helical" evidence="9">
    <location>
        <begin position="426"/>
        <end position="449"/>
    </location>
</feature>
<dbReference type="InterPro" id="IPR006667">
    <property type="entry name" value="SLC41_membr_dom"/>
</dbReference>
<evidence type="ECO:0000313" key="12">
    <source>
        <dbReference type="Proteomes" id="UP000525652"/>
    </source>
</evidence>
<keyword evidence="9" id="KW-0479">Metal-binding</keyword>
<comment type="similarity">
    <text evidence="2 9">Belongs to the SLC41A transporter family.</text>
</comment>
<dbReference type="PROSITE" id="PS51371">
    <property type="entry name" value="CBS"/>
    <property type="match status" value="2"/>
</dbReference>
<evidence type="ECO:0000256" key="9">
    <source>
        <dbReference type="RuleBase" id="RU362011"/>
    </source>
</evidence>
<dbReference type="NCBIfam" id="TIGR00400">
    <property type="entry name" value="mgtE"/>
    <property type="match status" value="1"/>
</dbReference>
<reference evidence="11 12" key="1">
    <citation type="submission" date="2020-07" db="EMBL/GenBank/DDBJ databases">
        <authorList>
            <person name="Feng X."/>
        </authorList>
    </citation>
    <scope>NUCLEOTIDE SEQUENCE [LARGE SCALE GENOMIC DNA]</scope>
    <source>
        <strain evidence="11 12">JCM14086</strain>
    </source>
</reference>
<dbReference type="InterPro" id="IPR046342">
    <property type="entry name" value="CBS_dom_sf"/>
</dbReference>
<dbReference type="SUPFAM" id="SSF158791">
    <property type="entry name" value="MgtE N-terminal domain-like"/>
    <property type="match status" value="1"/>
</dbReference>
<dbReference type="Pfam" id="PF00571">
    <property type="entry name" value="CBS"/>
    <property type="match status" value="2"/>
</dbReference>
<keyword evidence="4 9" id="KW-0812">Transmembrane</keyword>
<comment type="caution">
    <text evidence="11">The sequence shown here is derived from an EMBL/GenBank/DDBJ whole genome shotgun (WGS) entry which is preliminary data.</text>
</comment>
<dbReference type="InterPro" id="IPR036739">
    <property type="entry name" value="SLC41_membr_dom_sf"/>
</dbReference>
<comment type="subunit">
    <text evidence="9">Homodimer.</text>
</comment>
<evidence type="ECO:0000256" key="8">
    <source>
        <dbReference type="PROSITE-ProRule" id="PRU00703"/>
    </source>
</evidence>
<keyword evidence="9" id="KW-1003">Cell membrane</keyword>
<feature type="transmembrane region" description="Helical" evidence="9">
    <location>
        <begin position="362"/>
        <end position="383"/>
    </location>
</feature>
<dbReference type="PANTHER" id="PTHR41394:SF5">
    <property type="entry name" value="SLC41A_MGTE INTEGRAL MEMBRANE DOMAIN-CONTAINING PROTEIN"/>
    <property type="match status" value="1"/>
</dbReference>
<dbReference type="Gene3D" id="1.10.357.20">
    <property type="entry name" value="SLC41 divalent cation transporters, integral membrane domain"/>
    <property type="match status" value="1"/>
</dbReference>
<keyword evidence="5 9" id="KW-0460">Magnesium</keyword>
<feature type="transmembrane region" description="Helical" evidence="9">
    <location>
        <begin position="288"/>
        <end position="309"/>
    </location>
</feature>
<dbReference type="GO" id="GO:0046872">
    <property type="term" value="F:metal ion binding"/>
    <property type="evidence" value="ECO:0007669"/>
    <property type="project" value="UniProtKB-KW"/>
</dbReference>
<accession>A0A7X1B250</accession>
<feature type="transmembrane region" description="Helical" evidence="9">
    <location>
        <begin position="389"/>
        <end position="414"/>
    </location>
</feature>
<dbReference type="GO" id="GO:0015095">
    <property type="term" value="F:magnesium ion transmembrane transporter activity"/>
    <property type="evidence" value="ECO:0007669"/>
    <property type="project" value="UniProtKB-UniRule"/>
</dbReference>
<feature type="domain" description="CBS" evidence="10">
    <location>
        <begin position="205"/>
        <end position="261"/>
    </location>
</feature>
<evidence type="ECO:0000256" key="6">
    <source>
        <dbReference type="ARBA" id="ARBA00022989"/>
    </source>
</evidence>
<evidence type="ECO:0000256" key="7">
    <source>
        <dbReference type="ARBA" id="ARBA00023136"/>
    </source>
</evidence>
<keyword evidence="12" id="KW-1185">Reference proteome</keyword>
<dbReference type="AlphaFoldDB" id="A0A7X1B250"/>
<comment type="subcellular location">
    <subcellularLocation>
        <location evidence="9">Cell membrane</location>
        <topology evidence="9">Multi-pass membrane protein</topology>
    </subcellularLocation>
    <subcellularLocation>
        <location evidence="1">Membrane</location>
        <topology evidence="1">Multi-pass membrane protein</topology>
    </subcellularLocation>
</comment>
<dbReference type="PANTHER" id="PTHR41394">
    <property type="entry name" value="MAGNESIUM TRANSPORTER MGTE"/>
    <property type="match status" value="1"/>
</dbReference>
<dbReference type="GO" id="GO:0005886">
    <property type="term" value="C:plasma membrane"/>
    <property type="evidence" value="ECO:0007669"/>
    <property type="project" value="UniProtKB-SubCell"/>
</dbReference>
<dbReference type="SUPFAM" id="SSF161093">
    <property type="entry name" value="MgtE membrane domain-like"/>
    <property type="match status" value="1"/>
</dbReference>
<proteinExistence type="inferred from homology"/>